<dbReference type="SUPFAM" id="SSF51556">
    <property type="entry name" value="Metallo-dependent hydrolases"/>
    <property type="match status" value="1"/>
</dbReference>
<dbReference type="PANTHER" id="PTHR43135">
    <property type="entry name" value="ALPHA-D-RIBOSE 1-METHYLPHOSPHONATE 5-TRIPHOSPHATE DIPHOSPHATASE"/>
    <property type="match status" value="1"/>
</dbReference>
<accession>A0A1I4H9V0</accession>
<dbReference type="Pfam" id="PF01979">
    <property type="entry name" value="Amidohydro_1"/>
    <property type="match status" value="1"/>
</dbReference>
<dbReference type="InterPro" id="IPR057744">
    <property type="entry name" value="OTAase-like"/>
</dbReference>
<dbReference type="Proteomes" id="UP000199152">
    <property type="component" value="Unassembled WGS sequence"/>
</dbReference>
<reference evidence="2 3" key="1">
    <citation type="submission" date="2016-10" db="EMBL/GenBank/DDBJ databases">
        <authorList>
            <person name="de Groot N.N."/>
        </authorList>
    </citation>
    <scope>NUCLEOTIDE SEQUENCE [LARGE SCALE GENOMIC DNA]</scope>
    <source>
        <strain evidence="2 3">DSM 45317</strain>
    </source>
</reference>
<dbReference type="PANTHER" id="PTHR43135:SF3">
    <property type="entry name" value="ALPHA-D-RIBOSE 1-METHYLPHOSPHONATE 5-TRIPHOSPHATE DIPHOSPHATASE"/>
    <property type="match status" value="1"/>
</dbReference>
<dbReference type="AlphaFoldDB" id="A0A1I4H9V0"/>
<dbReference type="InterPro" id="IPR006680">
    <property type="entry name" value="Amidohydro-rel"/>
</dbReference>
<dbReference type="Gene3D" id="3.20.20.140">
    <property type="entry name" value="Metal-dependent hydrolases"/>
    <property type="match status" value="1"/>
</dbReference>
<dbReference type="InterPro" id="IPR011059">
    <property type="entry name" value="Metal-dep_hydrolase_composite"/>
</dbReference>
<protein>
    <submittedName>
        <fullName evidence="2">Imidazolonepropionase</fullName>
    </submittedName>
</protein>
<dbReference type="InterPro" id="IPR051781">
    <property type="entry name" value="Metallo-dep_Hydrolase"/>
</dbReference>
<dbReference type="OrthoDB" id="3514520at2"/>
<dbReference type="SUPFAM" id="SSF51338">
    <property type="entry name" value="Composite domain of metallo-dependent hydrolases"/>
    <property type="match status" value="1"/>
</dbReference>
<sequence>MYEDWTLITGGTVIDATGADPRPNTDVVLHGNTIIAVGEDTTGIQMPPKEKMRRIDATGRTVMPGLIDVHCHMTYGEARYEEEIDLYTSAEMRTLIAAANARKVLRAGITSISQPGGSYYIGVGIREGINAGLVQGPRMSAAGRYLTTSNGLTDWYPDSVGVPDGNIGTLTNTVDQMKVEIRHQVKNGVDLIKLADSPYGDFQAFTNDEMKAVADLVHQLGKKVTIHARGPGEVRAAADAGFDWIMHGNVMTDEGIEKMLENDVTLVPTLLLLANLADWPELTGAPYGQYHGCRRMLEKSVDSLHRAHEAGVTFAMGTDSGFAITPYGEWHARELELLQVYAGLSNMEAIVAATANGAKMLNLEGTLGKLLPGYLADVIVVKGNPAENLHVLVDKRNVEIVIKDGVVQTFPDDLDMVRYHNDRDPLIYSQTELTYDMVTGDNPEKPYSVLPWSMADGVEIAHEIDRGQKALATEDLVPEDGAVHD</sequence>
<dbReference type="STRING" id="504800.SAMN04488085_110103"/>
<dbReference type="InterPro" id="IPR032466">
    <property type="entry name" value="Metal_Hydrolase"/>
</dbReference>
<evidence type="ECO:0000313" key="2">
    <source>
        <dbReference type="EMBL" id="SFL39014.1"/>
    </source>
</evidence>
<feature type="domain" description="Amidohydrolase-related" evidence="1">
    <location>
        <begin position="61"/>
        <end position="406"/>
    </location>
</feature>
<organism evidence="2 3">
    <name type="scientific">Geodermatophilus ruber</name>
    <dbReference type="NCBI Taxonomy" id="504800"/>
    <lineage>
        <taxon>Bacteria</taxon>
        <taxon>Bacillati</taxon>
        <taxon>Actinomycetota</taxon>
        <taxon>Actinomycetes</taxon>
        <taxon>Geodermatophilales</taxon>
        <taxon>Geodermatophilaceae</taxon>
        <taxon>Geodermatophilus</taxon>
    </lineage>
</organism>
<dbReference type="FunCoup" id="A0A1I4H9V0">
    <property type="interactions" value="40"/>
</dbReference>
<dbReference type="Gene3D" id="2.30.40.10">
    <property type="entry name" value="Urease, subunit C, domain 1"/>
    <property type="match status" value="1"/>
</dbReference>
<dbReference type="InParanoid" id="A0A1I4H9V0"/>
<keyword evidence="3" id="KW-1185">Reference proteome</keyword>
<dbReference type="CDD" id="cd01299">
    <property type="entry name" value="Met_dep_hydrolase_A"/>
    <property type="match status" value="1"/>
</dbReference>
<gene>
    <name evidence="2" type="ORF">SAMN04488085_110103</name>
</gene>
<proteinExistence type="predicted"/>
<name>A0A1I4H9V0_9ACTN</name>
<dbReference type="GO" id="GO:0016810">
    <property type="term" value="F:hydrolase activity, acting on carbon-nitrogen (but not peptide) bonds"/>
    <property type="evidence" value="ECO:0007669"/>
    <property type="project" value="InterPro"/>
</dbReference>
<evidence type="ECO:0000313" key="3">
    <source>
        <dbReference type="Proteomes" id="UP000199152"/>
    </source>
</evidence>
<evidence type="ECO:0000259" key="1">
    <source>
        <dbReference type="Pfam" id="PF01979"/>
    </source>
</evidence>
<dbReference type="EMBL" id="FOSW01000010">
    <property type="protein sequence ID" value="SFL39014.1"/>
    <property type="molecule type" value="Genomic_DNA"/>
</dbReference>
<dbReference type="RefSeq" id="WP_091326598.1">
    <property type="nucleotide sequence ID" value="NZ_FOSW01000010.1"/>
</dbReference>